<protein>
    <submittedName>
        <fullName evidence="8">SusD/RagB family lipoprotein</fullName>
    </submittedName>
</protein>
<evidence type="ECO:0000256" key="5">
    <source>
        <dbReference type="ARBA" id="ARBA00023237"/>
    </source>
</evidence>
<dbReference type="GO" id="GO:0009279">
    <property type="term" value="C:cell outer membrane"/>
    <property type="evidence" value="ECO:0007669"/>
    <property type="project" value="UniProtKB-SubCell"/>
</dbReference>
<dbReference type="Pfam" id="PF14322">
    <property type="entry name" value="SusD-like_3"/>
    <property type="match status" value="1"/>
</dbReference>
<organism evidence="8 9">
    <name type="scientific">Zobellia galactanivorans (strain DSM 12802 / CCUG 47099 / CIP 106680 / NCIMB 13871 / Dsij)</name>
    <dbReference type="NCBI Taxonomy" id="63186"/>
    <lineage>
        <taxon>Bacteria</taxon>
        <taxon>Pseudomonadati</taxon>
        <taxon>Bacteroidota</taxon>
        <taxon>Flavobacteriia</taxon>
        <taxon>Flavobacteriales</taxon>
        <taxon>Flavobacteriaceae</taxon>
        <taxon>Zobellia</taxon>
    </lineage>
</organism>
<accession>G0LA54</accession>
<reference evidence="8 9" key="2">
    <citation type="journal article" date="2012" name="Environ. Microbiol.">
        <title>Characterization of the first alginolytic operons in a marine bacterium: from their emergence in marine Flavobacteriia to their independent transfers to marine Proteobacteria and human gut Bacteroides.</title>
        <authorList>
            <person name="Thomas F."/>
            <person name="Barbeyron T."/>
            <person name="Tonon T."/>
            <person name="Genicot S."/>
            <person name="Czjzek M."/>
            <person name="Michel G."/>
        </authorList>
    </citation>
    <scope>NUCLEOTIDE SEQUENCE [LARGE SCALE GENOMIC DNA]</scope>
    <source>
        <strain evidence="9">DSM 12802 / CCUG 47099 / CIP 106680 / NCIMB 13871 / Dsij</strain>
    </source>
</reference>
<evidence type="ECO:0000259" key="7">
    <source>
        <dbReference type="Pfam" id="PF14322"/>
    </source>
</evidence>
<dbReference type="PATRIC" id="fig|63186.3.peg.987"/>
<sequence>MNNIKFLIVIFAFISILVGCNEDKFLEEKVYDFYSPENSYTTPDQIDLAVVKLYEDIHTAFYASAAPTWAMYYLTDVAYDAISTTHRLNSWADNVTPEAADIGFWWDSLYKIISNANTIIDRIEYVEYQSEQEKLSQLAEAKFFRAYAYRTLAIMYGGVPISLEEITTPKRDFVRASRDEVLQQVLIDLNEAAANLPDINNVKQDGRVSKAAANHLLTEVHIMLGDYNQAIVHATSVIDNPNFELMTSRFGSRISEPGDVFWDLFQIGNVNRGSGNTETIWASQYEHLAPGGGAPDDLARFLVPQYWQLQDVNGDNVFFGHSSQNGGRGIGWWVASDYMLNQIWVNSNNDIRNSDFNIIRDLEVDNPNSAFFGQMMVASGAIEGASNELNGDWSAIFAKSAPIGNFPDDVISDPETGATNNGARSSFRDRYLMRLAETYLLRAEAYYLNGDSENAANDINALRFRANADQITASEVDLNTILDERARELFIEEFRLLTLMRMNKLVERVRIYNPMHNGFYSSNPINDTQNLWPIPNKEIERNTEATLEQNPGY</sequence>
<dbReference type="InterPro" id="IPR012944">
    <property type="entry name" value="SusD_RagB_dom"/>
</dbReference>
<feature type="domain" description="RagB/SusD" evidence="6">
    <location>
        <begin position="416"/>
        <end position="553"/>
    </location>
</feature>
<dbReference type="AlphaFoldDB" id="G0LA54"/>
<dbReference type="InterPro" id="IPR011990">
    <property type="entry name" value="TPR-like_helical_dom_sf"/>
</dbReference>
<keyword evidence="3" id="KW-0732">Signal</keyword>
<reference evidence="9" key="1">
    <citation type="submission" date="2009-07" db="EMBL/GenBank/DDBJ databases">
        <title>Complete genome sequence of Zobellia galactanivorans Dsij.</title>
        <authorList>
            <consortium name="Genoscope - CEA"/>
        </authorList>
    </citation>
    <scope>NUCLEOTIDE SEQUENCE [LARGE SCALE GENOMIC DNA]</scope>
    <source>
        <strain evidence="9">DSM 12802 / CCUG 47099 / CIP 106680 / NCIMB 13871 / Dsij</strain>
    </source>
</reference>
<dbReference type="STRING" id="63186.ZOBELLIA_1004"/>
<comment type="similarity">
    <text evidence="2">Belongs to the SusD family.</text>
</comment>
<dbReference type="KEGG" id="zga:ZOBELLIA_1004"/>
<dbReference type="HOGENOM" id="CLU_015553_1_4_10"/>
<keyword evidence="9" id="KW-1185">Reference proteome</keyword>
<dbReference type="Gene3D" id="1.25.40.390">
    <property type="match status" value="1"/>
</dbReference>
<dbReference type="InterPro" id="IPR033985">
    <property type="entry name" value="SusD-like_N"/>
</dbReference>
<feature type="domain" description="SusD-like N-terminal" evidence="7">
    <location>
        <begin position="71"/>
        <end position="218"/>
    </location>
</feature>
<evidence type="ECO:0000256" key="3">
    <source>
        <dbReference type="ARBA" id="ARBA00022729"/>
    </source>
</evidence>
<keyword evidence="5" id="KW-0998">Cell outer membrane</keyword>
<name>G0LA54_ZOBGA</name>
<dbReference type="OrthoDB" id="5694214at2"/>
<dbReference type="Proteomes" id="UP000008898">
    <property type="component" value="Chromosome"/>
</dbReference>
<dbReference type="SUPFAM" id="SSF48452">
    <property type="entry name" value="TPR-like"/>
    <property type="match status" value="1"/>
</dbReference>
<evidence type="ECO:0000313" key="8">
    <source>
        <dbReference type="EMBL" id="CAZ95061.1"/>
    </source>
</evidence>
<keyword evidence="8" id="KW-0449">Lipoprotein</keyword>
<evidence type="ECO:0000313" key="9">
    <source>
        <dbReference type="Proteomes" id="UP000008898"/>
    </source>
</evidence>
<keyword evidence="4" id="KW-0472">Membrane</keyword>
<gene>
    <name evidence="8" type="ordered locus">zobellia_1004</name>
</gene>
<dbReference type="EMBL" id="FP476056">
    <property type="protein sequence ID" value="CAZ95061.1"/>
    <property type="molecule type" value="Genomic_DNA"/>
</dbReference>
<comment type="subcellular location">
    <subcellularLocation>
        <location evidence="1">Cell outer membrane</location>
    </subcellularLocation>
</comment>
<dbReference type="PROSITE" id="PS51257">
    <property type="entry name" value="PROKAR_LIPOPROTEIN"/>
    <property type="match status" value="1"/>
</dbReference>
<evidence type="ECO:0000259" key="6">
    <source>
        <dbReference type="Pfam" id="PF07980"/>
    </source>
</evidence>
<dbReference type="RefSeq" id="WP_013992373.1">
    <property type="nucleotide sequence ID" value="NC_015844.1"/>
</dbReference>
<evidence type="ECO:0000256" key="2">
    <source>
        <dbReference type="ARBA" id="ARBA00006275"/>
    </source>
</evidence>
<dbReference type="Pfam" id="PF07980">
    <property type="entry name" value="SusD_RagB"/>
    <property type="match status" value="1"/>
</dbReference>
<evidence type="ECO:0000256" key="1">
    <source>
        <dbReference type="ARBA" id="ARBA00004442"/>
    </source>
</evidence>
<evidence type="ECO:0000256" key="4">
    <source>
        <dbReference type="ARBA" id="ARBA00023136"/>
    </source>
</evidence>
<proteinExistence type="inferred from homology"/>